<dbReference type="GO" id="GO:0004553">
    <property type="term" value="F:hydrolase activity, hydrolyzing O-glycosyl compounds"/>
    <property type="evidence" value="ECO:0007669"/>
    <property type="project" value="InterPro"/>
</dbReference>
<dbReference type="GO" id="GO:0008061">
    <property type="term" value="F:chitin binding"/>
    <property type="evidence" value="ECO:0007669"/>
    <property type="project" value="InterPro"/>
</dbReference>
<keyword evidence="2" id="KW-0326">Glycosidase</keyword>
<proteinExistence type="predicted"/>
<protein>
    <submittedName>
        <fullName evidence="4">Unannotated protein</fullName>
    </submittedName>
</protein>
<dbReference type="PROSITE" id="PS01095">
    <property type="entry name" value="GH18_1"/>
    <property type="match status" value="1"/>
</dbReference>
<dbReference type="GO" id="GO:0005975">
    <property type="term" value="P:carbohydrate metabolic process"/>
    <property type="evidence" value="ECO:0007669"/>
    <property type="project" value="InterPro"/>
</dbReference>
<dbReference type="InterPro" id="IPR011583">
    <property type="entry name" value="Chitinase_II/V-like_cat"/>
</dbReference>
<evidence type="ECO:0000259" key="3">
    <source>
        <dbReference type="PROSITE" id="PS51910"/>
    </source>
</evidence>
<dbReference type="InterPro" id="IPR001579">
    <property type="entry name" value="Glyco_hydro_18_chit_AS"/>
</dbReference>
<dbReference type="EMBL" id="CAEZYT010000032">
    <property type="protein sequence ID" value="CAB4735962.1"/>
    <property type="molecule type" value="Genomic_DNA"/>
</dbReference>
<reference evidence="4" key="1">
    <citation type="submission" date="2020-05" db="EMBL/GenBank/DDBJ databases">
        <authorList>
            <person name="Chiriac C."/>
            <person name="Salcher M."/>
            <person name="Ghai R."/>
            <person name="Kavagutti S V."/>
        </authorList>
    </citation>
    <scope>NUCLEOTIDE SEQUENCE</scope>
</reference>
<dbReference type="SUPFAM" id="SSF51445">
    <property type="entry name" value="(Trans)glycosidases"/>
    <property type="match status" value="1"/>
</dbReference>
<dbReference type="InterPro" id="IPR017853">
    <property type="entry name" value="GH"/>
</dbReference>
<dbReference type="Gene3D" id="3.10.50.10">
    <property type="match status" value="1"/>
</dbReference>
<dbReference type="SMART" id="SM00636">
    <property type="entry name" value="Glyco_18"/>
    <property type="match status" value="1"/>
</dbReference>
<gene>
    <name evidence="4" type="ORF">UFOPK2772_00666</name>
</gene>
<name>A0A6J6SM69_9ZZZZ</name>
<dbReference type="Gene3D" id="3.20.20.80">
    <property type="entry name" value="Glycosidases"/>
    <property type="match status" value="1"/>
</dbReference>
<organism evidence="4">
    <name type="scientific">freshwater metagenome</name>
    <dbReference type="NCBI Taxonomy" id="449393"/>
    <lineage>
        <taxon>unclassified sequences</taxon>
        <taxon>metagenomes</taxon>
        <taxon>ecological metagenomes</taxon>
    </lineage>
</organism>
<dbReference type="PANTHER" id="PTHR46066:SF2">
    <property type="entry name" value="CHITINASE DOMAIN-CONTAINING PROTEIN 1"/>
    <property type="match status" value="1"/>
</dbReference>
<sequence>MRYAARNGSLRVILRNIQSVLSVKKSMTFFRANHLISKSLTAALILSCLFIPSAQSAGQPRKILTGWIPYYSIKTSLPAALNNADLIKEVMPFWYTLKYDGKNKSAVVSDLYAPANPSVPIATPLAALRAAGFQIIPTITDGMDKLVLSNLLASAANRTKTAKTISDFVMINNYDGIDLDFEGFAFVDGNATWARTAPLWVAFVKELSALLHANNKLLSVSTPYNFDPTGKQKGYTVYAWPQIAAYIDRLRIMTYDYSVEKVGPIGPIAWTEKTVAYATSIMPASKVYLGLAGYGRDWVTKVDGICPAPFINAIKVGAKAATFVMRDAATLAASYQVTPVYDEKNGEATFTYIKAYEGLTADGRSTICTATRTAWYQNAQSYKIRSELVAKYKLGGVTAWTLGMEEPLAMEAIRQTALNIAPAKVISTLSLDRTSALYGSAINLSGQVSLEDKSPIASLPIRIEGKSTTDTTWRNLGSVNTAVDGKFATAILLAKPMNIRIATDGTWERAESLSNEVGVQIDRTISLSAPGTEKAKTSFLISGTVRPRSSGAVVSLMKYTAGAWKNVATATTDEKGNFLFPNAGEARSIVRYQVIVQADSIWRQVAAPEFSIIIR</sequence>
<feature type="domain" description="GH18" evidence="3">
    <location>
        <begin position="61"/>
        <end position="419"/>
    </location>
</feature>
<dbReference type="PANTHER" id="PTHR46066">
    <property type="entry name" value="CHITINASE DOMAIN-CONTAINING PROTEIN 1 FAMILY MEMBER"/>
    <property type="match status" value="1"/>
</dbReference>
<dbReference type="PROSITE" id="PS51910">
    <property type="entry name" value="GH18_2"/>
    <property type="match status" value="1"/>
</dbReference>
<evidence type="ECO:0000313" key="4">
    <source>
        <dbReference type="EMBL" id="CAB4735962.1"/>
    </source>
</evidence>
<dbReference type="InterPro" id="IPR029070">
    <property type="entry name" value="Chitinase_insertion_sf"/>
</dbReference>
<evidence type="ECO:0000256" key="1">
    <source>
        <dbReference type="ARBA" id="ARBA00022801"/>
    </source>
</evidence>
<keyword evidence="1" id="KW-0378">Hydrolase</keyword>
<dbReference type="Pfam" id="PF00704">
    <property type="entry name" value="Glyco_hydro_18"/>
    <property type="match status" value="1"/>
</dbReference>
<dbReference type="InterPro" id="IPR001223">
    <property type="entry name" value="Glyco_hydro18_cat"/>
</dbReference>
<evidence type="ECO:0000256" key="2">
    <source>
        <dbReference type="ARBA" id="ARBA00023295"/>
    </source>
</evidence>
<accession>A0A6J6SM69</accession>
<dbReference type="AlphaFoldDB" id="A0A6J6SM69"/>